<comment type="caution">
    <text evidence="1">The sequence shown here is derived from an EMBL/GenBank/DDBJ whole genome shotgun (WGS) entry which is preliminary data.</text>
</comment>
<name>A0A1Q9CU21_SYMMI</name>
<reference evidence="1 2" key="1">
    <citation type="submission" date="2016-02" db="EMBL/GenBank/DDBJ databases">
        <title>Genome analysis of coral dinoflagellate symbionts highlights evolutionary adaptations to a symbiotic lifestyle.</title>
        <authorList>
            <person name="Aranda M."/>
            <person name="Li Y."/>
            <person name="Liew Y.J."/>
            <person name="Baumgarten S."/>
            <person name="Simakov O."/>
            <person name="Wilson M."/>
            <person name="Piel J."/>
            <person name="Ashoor H."/>
            <person name="Bougouffa S."/>
            <person name="Bajic V.B."/>
            <person name="Ryu T."/>
            <person name="Ravasi T."/>
            <person name="Bayer T."/>
            <person name="Micklem G."/>
            <person name="Kim H."/>
            <person name="Bhak J."/>
            <person name="Lajeunesse T.C."/>
            <person name="Voolstra C.R."/>
        </authorList>
    </citation>
    <scope>NUCLEOTIDE SEQUENCE [LARGE SCALE GENOMIC DNA]</scope>
    <source>
        <strain evidence="1 2">CCMP2467</strain>
    </source>
</reference>
<sequence>MLVVAAGALVRLPPLPPPARSAPPKLKAAAGTTERYRFEICLLCQADRAYGASLLTASELRDGGAYGTRLPDELLPGRRRLRDERDGRSGSFVVLFYEVQTALMPLRDSLQEETFNHSRGYWLKSRFTWEGKVPYDLHPGAYNPAPSWKLGIFTASREPSRKVWKEYFVEDPP</sequence>
<dbReference type="Proteomes" id="UP000186817">
    <property type="component" value="Unassembled WGS sequence"/>
</dbReference>
<gene>
    <name evidence="1" type="ORF">AK812_SmicGene32448</name>
</gene>
<evidence type="ECO:0000313" key="1">
    <source>
        <dbReference type="EMBL" id="OLP86432.1"/>
    </source>
</evidence>
<protein>
    <submittedName>
        <fullName evidence="1">Uncharacterized protein</fullName>
    </submittedName>
</protein>
<keyword evidence="2" id="KW-1185">Reference proteome</keyword>
<evidence type="ECO:0000313" key="2">
    <source>
        <dbReference type="Proteomes" id="UP000186817"/>
    </source>
</evidence>
<organism evidence="1 2">
    <name type="scientific">Symbiodinium microadriaticum</name>
    <name type="common">Dinoflagellate</name>
    <name type="synonym">Zooxanthella microadriatica</name>
    <dbReference type="NCBI Taxonomy" id="2951"/>
    <lineage>
        <taxon>Eukaryota</taxon>
        <taxon>Sar</taxon>
        <taxon>Alveolata</taxon>
        <taxon>Dinophyceae</taxon>
        <taxon>Suessiales</taxon>
        <taxon>Symbiodiniaceae</taxon>
        <taxon>Symbiodinium</taxon>
    </lineage>
</organism>
<accession>A0A1Q9CU21</accession>
<dbReference type="EMBL" id="LSRX01000916">
    <property type="protein sequence ID" value="OLP86432.1"/>
    <property type="molecule type" value="Genomic_DNA"/>
</dbReference>
<dbReference type="AlphaFoldDB" id="A0A1Q9CU21"/>
<proteinExistence type="predicted"/>